<dbReference type="SUPFAM" id="SSF52402">
    <property type="entry name" value="Adenine nucleotide alpha hydrolases-like"/>
    <property type="match status" value="1"/>
</dbReference>
<evidence type="ECO:0000256" key="2">
    <source>
        <dbReference type="ARBA" id="ARBA00008791"/>
    </source>
</evidence>
<evidence type="ECO:0000256" key="1">
    <source>
        <dbReference type="ARBA" id="ARBA00004496"/>
    </source>
</evidence>
<dbReference type="PANTHER" id="PTHR46268:SF23">
    <property type="entry name" value="UNIVERSAL STRESS PROTEIN A-RELATED"/>
    <property type="match status" value="1"/>
</dbReference>
<evidence type="ECO:0000256" key="5">
    <source>
        <dbReference type="PIRNR" id="PIRNR006276"/>
    </source>
</evidence>
<dbReference type="STRING" id="357804.Ping_0125"/>
<comment type="similarity">
    <text evidence="2 5">Belongs to the universal stress protein A family.</text>
</comment>
<dbReference type="HOGENOM" id="CLU_049301_18_0_6"/>
<protein>
    <recommendedName>
        <fullName evidence="5">Universal stress protein</fullName>
    </recommendedName>
</protein>
<dbReference type="PANTHER" id="PTHR46268">
    <property type="entry name" value="STRESS RESPONSE PROTEIN NHAX"/>
    <property type="match status" value="1"/>
</dbReference>
<dbReference type="Proteomes" id="UP000000639">
    <property type="component" value="Chromosome"/>
</dbReference>
<dbReference type="OrthoDB" id="9792500at2"/>
<sequence length="140" mass="15569">MSYKHILVAVDLSESSEKVINKAVSLAKDAKANLSLIFVDDIANIGVVTIEVAPLPSVEEREKKLKGELQELADKADYQFDNIIVVTEDLKNKLVATVKKMNIDLLVCGHHRDFWSRLLSSVRKLINSVAADLLIVNLDE</sequence>
<dbReference type="GO" id="GO:0005737">
    <property type="term" value="C:cytoplasm"/>
    <property type="evidence" value="ECO:0007669"/>
    <property type="project" value="UniProtKB-SubCell"/>
</dbReference>
<dbReference type="Gene3D" id="3.40.50.620">
    <property type="entry name" value="HUPs"/>
    <property type="match status" value="1"/>
</dbReference>
<dbReference type="AlphaFoldDB" id="A1SR82"/>
<dbReference type="Pfam" id="PF00582">
    <property type="entry name" value="Usp"/>
    <property type="match status" value="1"/>
</dbReference>
<evidence type="ECO:0000259" key="6">
    <source>
        <dbReference type="Pfam" id="PF00582"/>
    </source>
</evidence>
<reference evidence="7 8" key="1">
    <citation type="submission" date="2007-01" db="EMBL/GenBank/DDBJ databases">
        <title>Complete sequence of Psychromonas ingrahamii 37.</title>
        <authorList>
            <consortium name="US DOE Joint Genome Institute"/>
            <person name="Copeland A."/>
            <person name="Lucas S."/>
            <person name="Lapidus A."/>
            <person name="Barry K."/>
            <person name="Detter J.C."/>
            <person name="Glavina del Rio T."/>
            <person name="Hammon N."/>
            <person name="Israni S."/>
            <person name="Dalin E."/>
            <person name="Tice H."/>
            <person name="Pitluck S."/>
            <person name="Thompson L.S."/>
            <person name="Brettin T."/>
            <person name="Bruce D."/>
            <person name="Han C."/>
            <person name="Tapia R."/>
            <person name="Schmutz J."/>
            <person name="Larimer F."/>
            <person name="Land M."/>
            <person name="Hauser L."/>
            <person name="Kyrpides N."/>
            <person name="Ivanova N."/>
            <person name="Staley J."/>
            <person name="Richardson P."/>
        </authorList>
    </citation>
    <scope>NUCLEOTIDE SEQUENCE [LARGE SCALE GENOMIC DNA]</scope>
    <source>
        <strain evidence="7 8">37</strain>
    </source>
</reference>
<name>A1SR82_PSYIN</name>
<evidence type="ECO:0000313" key="7">
    <source>
        <dbReference type="EMBL" id="ABM01997.1"/>
    </source>
</evidence>
<organism evidence="7 8">
    <name type="scientific">Psychromonas ingrahamii (strain DSM 17664 / CCUG 51855 / 37)</name>
    <dbReference type="NCBI Taxonomy" id="357804"/>
    <lineage>
        <taxon>Bacteria</taxon>
        <taxon>Pseudomonadati</taxon>
        <taxon>Pseudomonadota</taxon>
        <taxon>Gammaproteobacteria</taxon>
        <taxon>Alteromonadales</taxon>
        <taxon>Psychromonadaceae</taxon>
        <taxon>Psychromonas</taxon>
    </lineage>
</organism>
<evidence type="ECO:0000256" key="4">
    <source>
        <dbReference type="ARBA" id="ARBA00022490"/>
    </source>
</evidence>
<dbReference type="InterPro" id="IPR006015">
    <property type="entry name" value="Universal_stress_UspA"/>
</dbReference>
<keyword evidence="8" id="KW-1185">Reference proteome</keyword>
<proteinExistence type="inferred from homology"/>
<evidence type="ECO:0000256" key="3">
    <source>
        <dbReference type="ARBA" id="ARBA00011738"/>
    </source>
</evidence>
<dbReference type="EMBL" id="CP000510">
    <property type="protein sequence ID" value="ABM01997.1"/>
    <property type="molecule type" value="Genomic_DNA"/>
</dbReference>
<evidence type="ECO:0000313" key="8">
    <source>
        <dbReference type="Proteomes" id="UP000000639"/>
    </source>
</evidence>
<dbReference type="eggNOG" id="COG0589">
    <property type="taxonomic scope" value="Bacteria"/>
</dbReference>
<dbReference type="RefSeq" id="WP_011768556.1">
    <property type="nucleotide sequence ID" value="NC_008709.1"/>
</dbReference>
<comment type="subcellular location">
    <subcellularLocation>
        <location evidence="1 5">Cytoplasm</location>
    </subcellularLocation>
</comment>
<dbReference type="KEGG" id="pin:Ping_0125"/>
<comment type="subunit">
    <text evidence="3">Homodimer.</text>
</comment>
<dbReference type="PIRSF" id="PIRSF006276">
    <property type="entry name" value="UspA"/>
    <property type="match status" value="1"/>
</dbReference>
<dbReference type="InterPro" id="IPR006016">
    <property type="entry name" value="UspA"/>
</dbReference>
<accession>A1SR82</accession>
<dbReference type="InterPro" id="IPR014729">
    <property type="entry name" value="Rossmann-like_a/b/a_fold"/>
</dbReference>
<keyword evidence="4 5" id="KW-0963">Cytoplasm</keyword>
<gene>
    <name evidence="7" type="ordered locus">Ping_0125</name>
</gene>
<feature type="domain" description="UspA" evidence="6">
    <location>
        <begin position="3"/>
        <end position="136"/>
    </location>
</feature>